<accession>A0ACA9SZD4</accession>
<feature type="non-terminal residue" evidence="1">
    <location>
        <position position="1"/>
    </location>
</feature>
<dbReference type="Proteomes" id="UP000789920">
    <property type="component" value="Unassembled WGS sequence"/>
</dbReference>
<dbReference type="EMBL" id="CAJVQC010178996">
    <property type="protein sequence ID" value="CAG8851927.1"/>
    <property type="molecule type" value="Genomic_DNA"/>
</dbReference>
<evidence type="ECO:0000313" key="1">
    <source>
        <dbReference type="EMBL" id="CAG8851927.1"/>
    </source>
</evidence>
<keyword evidence="2" id="KW-1185">Reference proteome</keyword>
<gene>
    <name evidence="1" type="ORF">RPERSI_LOCUS36804</name>
</gene>
<name>A0ACA9SZD4_9GLOM</name>
<evidence type="ECO:0000313" key="2">
    <source>
        <dbReference type="Proteomes" id="UP000789920"/>
    </source>
</evidence>
<organism evidence="1 2">
    <name type="scientific">Racocetra persica</name>
    <dbReference type="NCBI Taxonomy" id="160502"/>
    <lineage>
        <taxon>Eukaryota</taxon>
        <taxon>Fungi</taxon>
        <taxon>Fungi incertae sedis</taxon>
        <taxon>Mucoromycota</taxon>
        <taxon>Glomeromycotina</taxon>
        <taxon>Glomeromycetes</taxon>
        <taxon>Diversisporales</taxon>
        <taxon>Gigasporaceae</taxon>
        <taxon>Racocetra</taxon>
    </lineage>
</organism>
<proteinExistence type="predicted"/>
<comment type="caution">
    <text evidence="1">The sequence shown here is derived from an EMBL/GenBank/DDBJ whole genome shotgun (WGS) entry which is preliminary data.</text>
</comment>
<feature type="non-terminal residue" evidence="1">
    <location>
        <position position="160"/>
    </location>
</feature>
<protein>
    <submittedName>
        <fullName evidence="1">3715_t:CDS:1</fullName>
    </submittedName>
</protein>
<reference evidence="1" key="1">
    <citation type="submission" date="2021-06" db="EMBL/GenBank/DDBJ databases">
        <authorList>
            <person name="Kallberg Y."/>
            <person name="Tangrot J."/>
            <person name="Rosling A."/>
        </authorList>
    </citation>
    <scope>NUCLEOTIDE SEQUENCE</scope>
    <source>
        <strain evidence="1">MA461A</strain>
    </source>
</reference>
<sequence length="160" mass="17733">NKGAATGKFVDGGWDKNQDDPFDTERNSQEKANYYNNLGNSYMEVGGANDPNTAGTDIGSVNRANNNTIETHHNHDSQQNAWEKITTFEGNNHFGYQVNGDRPLERTPSSSSLPLQQRQREQDSNFKHDQGDQGSSMSRSLHAQSQPESDNVHQPAALNT</sequence>